<feature type="region of interest" description="Disordered" evidence="11">
    <location>
        <begin position="1"/>
        <end position="44"/>
    </location>
</feature>
<evidence type="ECO:0000256" key="9">
    <source>
        <dbReference type="ARBA" id="ARBA00023203"/>
    </source>
</evidence>
<evidence type="ECO:0000256" key="1">
    <source>
        <dbReference type="ARBA" id="ARBA00004245"/>
    </source>
</evidence>
<dbReference type="InterPro" id="IPR036409">
    <property type="entry name" value="Aldolase_II/adducin_N_sf"/>
</dbReference>
<keyword evidence="10" id="KW-0206">Cytoskeleton</keyword>
<feature type="compositionally biased region" description="Polar residues" evidence="11">
    <location>
        <begin position="1"/>
        <end position="16"/>
    </location>
</feature>
<dbReference type="Pfam" id="PF00596">
    <property type="entry name" value="Aldolase_II"/>
    <property type="match status" value="1"/>
</dbReference>
<dbReference type="PANTHER" id="PTHR10672">
    <property type="entry name" value="ADDUCIN"/>
    <property type="match status" value="1"/>
</dbReference>
<gene>
    <name evidence="13" type="primary">ADD2</name>
</gene>
<feature type="domain" description="Class II aldolase/adducin N-terminal" evidence="12">
    <location>
        <begin position="127"/>
        <end position="309"/>
    </location>
</feature>
<dbReference type="GeneTree" id="ENSGT00940000159299"/>
<dbReference type="Gene3D" id="3.40.225.10">
    <property type="entry name" value="Class II aldolase/adducin N-terminal domain"/>
    <property type="match status" value="1"/>
</dbReference>
<evidence type="ECO:0000313" key="14">
    <source>
        <dbReference type="Proteomes" id="UP000265040"/>
    </source>
</evidence>
<evidence type="ECO:0000256" key="7">
    <source>
        <dbReference type="ARBA" id="ARBA00022860"/>
    </source>
</evidence>
<reference evidence="13" key="1">
    <citation type="submission" date="2021-04" db="EMBL/GenBank/DDBJ databases">
        <authorList>
            <consortium name="Wellcome Sanger Institute Data Sharing"/>
        </authorList>
    </citation>
    <scope>NUCLEOTIDE SEQUENCE [LARGE SCALE GENOMIC DNA]</scope>
</reference>
<reference evidence="13" key="3">
    <citation type="submission" date="2025-09" db="UniProtKB">
        <authorList>
            <consortium name="Ensembl"/>
        </authorList>
    </citation>
    <scope>IDENTIFICATION</scope>
</reference>
<dbReference type="InterPro" id="IPR001303">
    <property type="entry name" value="Aldolase_II/adducin_N"/>
</dbReference>
<dbReference type="GO" id="GO:0005856">
    <property type="term" value="C:cytoskeleton"/>
    <property type="evidence" value="ECO:0007669"/>
    <property type="project" value="UniProtKB-SubCell"/>
</dbReference>
<keyword evidence="14" id="KW-1185">Reference proteome</keyword>
<dbReference type="Ensembl" id="ENSATET00000060331.2">
    <property type="protein sequence ID" value="ENSATEP00000062452.1"/>
    <property type="gene ID" value="ENSATEG00000014740.3"/>
</dbReference>
<comment type="subcellular location">
    <subcellularLocation>
        <location evidence="2">Cell membrane</location>
        <topology evidence="2">Peripheral membrane protein</topology>
        <orientation evidence="2">Cytoplasmic side</orientation>
    </subcellularLocation>
    <subcellularLocation>
        <location evidence="1">Cytoplasm</location>
        <location evidence="1">Cytoskeleton</location>
    </subcellularLocation>
</comment>
<evidence type="ECO:0000256" key="6">
    <source>
        <dbReference type="ARBA" id="ARBA00022553"/>
    </source>
</evidence>
<dbReference type="Proteomes" id="UP000265040">
    <property type="component" value="Chromosome 9"/>
</dbReference>
<evidence type="ECO:0000313" key="13">
    <source>
        <dbReference type="Ensembl" id="ENSATEP00000062452.1"/>
    </source>
</evidence>
<proteinExistence type="inferred from homology"/>
<dbReference type="SUPFAM" id="SSF53639">
    <property type="entry name" value="AraD/HMP-PK domain-like"/>
    <property type="match status" value="1"/>
</dbReference>
<evidence type="ECO:0000256" key="2">
    <source>
        <dbReference type="ARBA" id="ARBA00004413"/>
    </source>
</evidence>
<organism evidence="13 14">
    <name type="scientific">Anabas testudineus</name>
    <name type="common">Climbing perch</name>
    <name type="synonym">Anthias testudineus</name>
    <dbReference type="NCBI Taxonomy" id="64144"/>
    <lineage>
        <taxon>Eukaryota</taxon>
        <taxon>Metazoa</taxon>
        <taxon>Chordata</taxon>
        <taxon>Craniata</taxon>
        <taxon>Vertebrata</taxon>
        <taxon>Euteleostomi</taxon>
        <taxon>Actinopterygii</taxon>
        <taxon>Neopterygii</taxon>
        <taxon>Teleostei</taxon>
        <taxon>Neoteleostei</taxon>
        <taxon>Acanthomorphata</taxon>
        <taxon>Anabantaria</taxon>
        <taxon>Anabantiformes</taxon>
        <taxon>Anabantoidei</taxon>
        <taxon>Anabantidae</taxon>
        <taxon>Anabas</taxon>
    </lineage>
</organism>
<keyword evidence="6" id="KW-0597">Phosphoprotein</keyword>
<dbReference type="AlphaFoldDB" id="A0A7N6BHH1"/>
<evidence type="ECO:0000256" key="5">
    <source>
        <dbReference type="ARBA" id="ARBA00022490"/>
    </source>
</evidence>
<keyword evidence="8" id="KW-0472">Membrane</keyword>
<dbReference type="GO" id="GO:0005516">
    <property type="term" value="F:calmodulin binding"/>
    <property type="evidence" value="ECO:0007669"/>
    <property type="project" value="UniProtKB-KW"/>
</dbReference>
<evidence type="ECO:0000256" key="11">
    <source>
        <dbReference type="SAM" id="MobiDB-lite"/>
    </source>
</evidence>
<dbReference type="GO" id="GO:0051016">
    <property type="term" value="P:barbed-end actin filament capping"/>
    <property type="evidence" value="ECO:0007669"/>
    <property type="project" value="TreeGrafter"/>
</dbReference>
<name>A0A7N6BHH1_ANATE</name>
<evidence type="ECO:0000256" key="10">
    <source>
        <dbReference type="ARBA" id="ARBA00023212"/>
    </source>
</evidence>
<evidence type="ECO:0000256" key="4">
    <source>
        <dbReference type="ARBA" id="ARBA00022475"/>
    </source>
</evidence>
<evidence type="ECO:0000256" key="8">
    <source>
        <dbReference type="ARBA" id="ARBA00023136"/>
    </source>
</evidence>
<dbReference type="FunFam" id="3.40.225.10:FF:000004">
    <property type="entry name" value="gamma-adducin isoform X1"/>
    <property type="match status" value="1"/>
</dbReference>
<keyword evidence="4" id="KW-1003">Cell membrane</keyword>
<dbReference type="InterPro" id="IPR051017">
    <property type="entry name" value="Aldolase-II_Adducin_sf"/>
</dbReference>
<dbReference type="GO" id="GO:0014069">
    <property type="term" value="C:postsynaptic density"/>
    <property type="evidence" value="ECO:0007669"/>
    <property type="project" value="TreeGrafter"/>
</dbReference>
<dbReference type="SMART" id="SM01007">
    <property type="entry name" value="Aldolase_II"/>
    <property type="match status" value="1"/>
</dbReference>
<protein>
    <recommendedName>
        <fullName evidence="12">Class II aldolase/adducin N-terminal domain-containing protein</fullName>
    </recommendedName>
</protein>
<reference evidence="13" key="2">
    <citation type="submission" date="2025-08" db="UniProtKB">
        <authorList>
            <consortium name="Ensembl"/>
        </authorList>
    </citation>
    <scope>IDENTIFICATION</scope>
</reference>
<sequence>MSKSPTPKGTPVQRSPSDGVPEGLQSPQHSTPGSGPQQKKRISSLLQSPSFREELDVLIQEQMRKGGSSSNLWALRQLADFMASHVFSLSAFLISSHRADMMMVTPINDLHGWEPGSMVKGERLMRCKLASTHRLFDLYGWAQISRTCLTLRVSKEQEHFLVLPDGLAYSEVTGSSLVKVNILGEVVEKGSTSLSVDTEKFSLHSAIYSARPDVRCLFHLHTPATAAVSAMKCGLLPLSHEALLVGDVAYYDYNGVMEEEEDRVELQKSLGPTCKVLVLRNHGIVALGESVEEAFYTIYHIQAACQIQVSALCSAGGEHNLILLDRTIHKPNQAGTVGWAGSTFGPLHKSRIGEHEFEALMRTLDNLGYRTGYAYRFPVLLERSRTRREVEVPATVTAFHQFDDDGVHPALRQHPFAQRQQQERTRWLNTPNTYQKVSQEEASPGHQRTTWLKTEEVTQAGSTSIKIENPNQFVPLFTNPQEVIETRNKIRQQNRQDMKTAGPQSQVLASVITEESPPVKCSLSLPPKVPPEPEPPNPFNQLTDQELEEYRKEVQRKQEGGTNGTINSARLTNYSFLSSIRIYYLFCGQTYVDMIWSRTDVGAVRPDLELF</sequence>
<dbReference type="GO" id="GO:0051015">
    <property type="term" value="F:actin filament binding"/>
    <property type="evidence" value="ECO:0007669"/>
    <property type="project" value="TreeGrafter"/>
</dbReference>
<keyword evidence="9" id="KW-0009">Actin-binding</keyword>
<dbReference type="PANTHER" id="PTHR10672:SF6">
    <property type="entry name" value="BETA-ADDUCIN"/>
    <property type="match status" value="1"/>
</dbReference>
<comment type="similarity">
    <text evidence="3">Belongs to the aldolase class II family. Adducin subfamily.</text>
</comment>
<evidence type="ECO:0000256" key="3">
    <source>
        <dbReference type="ARBA" id="ARBA00006274"/>
    </source>
</evidence>
<keyword evidence="5" id="KW-0963">Cytoplasm</keyword>
<evidence type="ECO:0000259" key="12">
    <source>
        <dbReference type="SMART" id="SM01007"/>
    </source>
</evidence>
<keyword evidence="7" id="KW-0112">Calmodulin-binding</keyword>
<feature type="compositionally biased region" description="Polar residues" evidence="11">
    <location>
        <begin position="25"/>
        <end position="37"/>
    </location>
</feature>
<dbReference type="GO" id="GO:0005886">
    <property type="term" value="C:plasma membrane"/>
    <property type="evidence" value="ECO:0007669"/>
    <property type="project" value="UniProtKB-SubCell"/>
</dbReference>
<accession>A0A7N6BHH1</accession>